<dbReference type="EMBL" id="AUPC02000074">
    <property type="protein sequence ID" value="POG74219.1"/>
    <property type="molecule type" value="Genomic_DNA"/>
</dbReference>
<keyword evidence="2" id="KW-1185">Reference proteome</keyword>
<organism evidence="1 2">
    <name type="scientific">Rhizophagus irregularis (strain DAOM 181602 / DAOM 197198 / MUCL 43194)</name>
    <name type="common">Arbuscular mycorrhizal fungus</name>
    <name type="synonym">Glomus intraradices</name>
    <dbReference type="NCBI Taxonomy" id="747089"/>
    <lineage>
        <taxon>Eukaryota</taxon>
        <taxon>Fungi</taxon>
        <taxon>Fungi incertae sedis</taxon>
        <taxon>Mucoromycota</taxon>
        <taxon>Glomeromycotina</taxon>
        <taxon>Glomeromycetes</taxon>
        <taxon>Glomerales</taxon>
        <taxon>Glomeraceae</taxon>
        <taxon>Rhizophagus</taxon>
    </lineage>
</organism>
<dbReference type="Proteomes" id="UP000018888">
    <property type="component" value="Unassembled WGS sequence"/>
</dbReference>
<evidence type="ECO:0000313" key="1">
    <source>
        <dbReference type="EMBL" id="POG74219.1"/>
    </source>
</evidence>
<proteinExistence type="predicted"/>
<comment type="caution">
    <text evidence="1">The sequence shown here is derived from an EMBL/GenBank/DDBJ whole genome shotgun (WGS) entry which is preliminary data.</text>
</comment>
<feature type="non-terminal residue" evidence="1">
    <location>
        <position position="1"/>
    </location>
</feature>
<dbReference type="VEuPathDB" id="FungiDB:RhiirFUN_006614"/>
<gene>
    <name evidence="1" type="ORF">GLOIN_2v1578577</name>
</gene>
<name>A0A2P4Q9A8_RHIID</name>
<reference evidence="1 2" key="1">
    <citation type="journal article" date="2013" name="Proc. Natl. Acad. Sci. U.S.A.">
        <title>Genome of an arbuscular mycorrhizal fungus provides insight into the oldest plant symbiosis.</title>
        <authorList>
            <person name="Tisserant E."/>
            <person name="Malbreil M."/>
            <person name="Kuo A."/>
            <person name="Kohler A."/>
            <person name="Symeonidi A."/>
            <person name="Balestrini R."/>
            <person name="Charron P."/>
            <person name="Duensing N."/>
            <person name="Frei Dit Frey N."/>
            <person name="Gianinazzi-Pearson V."/>
            <person name="Gilbert L.B."/>
            <person name="Handa Y."/>
            <person name="Herr J.R."/>
            <person name="Hijri M."/>
            <person name="Koul R."/>
            <person name="Kawaguchi M."/>
            <person name="Krajinski F."/>
            <person name="Lammers P.J."/>
            <person name="Masclaux F.G."/>
            <person name="Murat C."/>
            <person name="Morin E."/>
            <person name="Ndikumana S."/>
            <person name="Pagni M."/>
            <person name="Petitpierre D."/>
            <person name="Requena N."/>
            <person name="Rosikiewicz P."/>
            <person name="Riley R."/>
            <person name="Saito K."/>
            <person name="San Clemente H."/>
            <person name="Shapiro H."/>
            <person name="van Tuinen D."/>
            <person name="Becard G."/>
            <person name="Bonfante P."/>
            <person name="Paszkowski U."/>
            <person name="Shachar-Hill Y.Y."/>
            <person name="Tuskan G.A."/>
            <person name="Young P.W."/>
            <person name="Sanders I.R."/>
            <person name="Henrissat B."/>
            <person name="Rensing S.A."/>
            <person name="Grigoriev I.V."/>
            <person name="Corradi N."/>
            <person name="Roux C."/>
            <person name="Martin F."/>
        </authorList>
    </citation>
    <scope>NUCLEOTIDE SEQUENCE [LARGE SCALE GENOMIC DNA]</scope>
    <source>
        <strain evidence="1 2">DAOM 197198</strain>
    </source>
</reference>
<protein>
    <submittedName>
        <fullName evidence="1">Uncharacterized protein</fullName>
    </submittedName>
</protein>
<reference evidence="1 2" key="2">
    <citation type="journal article" date="2018" name="New Phytol.">
        <title>High intraspecific genome diversity in the model arbuscular mycorrhizal symbiont Rhizophagus irregularis.</title>
        <authorList>
            <person name="Chen E.C.H."/>
            <person name="Morin E."/>
            <person name="Beaudet D."/>
            <person name="Noel J."/>
            <person name="Yildirir G."/>
            <person name="Ndikumana S."/>
            <person name="Charron P."/>
            <person name="St-Onge C."/>
            <person name="Giorgi J."/>
            <person name="Kruger M."/>
            <person name="Marton T."/>
            <person name="Ropars J."/>
            <person name="Grigoriev I.V."/>
            <person name="Hainaut M."/>
            <person name="Henrissat B."/>
            <person name="Roux C."/>
            <person name="Martin F."/>
            <person name="Corradi N."/>
        </authorList>
    </citation>
    <scope>NUCLEOTIDE SEQUENCE [LARGE SCALE GENOMIC DNA]</scope>
    <source>
        <strain evidence="1 2">DAOM 197198</strain>
    </source>
</reference>
<sequence>LFRHSLKPHTNLGILRLGRIHSYKNNNKPSIGNIFNNNSRKFHNNRTCLSLGKSKNKYIHIYISNSF</sequence>
<accession>A0A2P4Q9A8</accession>
<dbReference type="AlphaFoldDB" id="A0A2P4Q9A8"/>
<evidence type="ECO:0000313" key="2">
    <source>
        <dbReference type="Proteomes" id="UP000018888"/>
    </source>
</evidence>